<dbReference type="Gene3D" id="1.20.1250.20">
    <property type="entry name" value="MFS general substrate transporter like domains"/>
    <property type="match status" value="2"/>
</dbReference>
<feature type="transmembrane region" description="Helical" evidence="7">
    <location>
        <begin position="9"/>
        <end position="32"/>
    </location>
</feature>
<dbReference type="Proteomes" id="UP001527882">
    <property type="component" value="Unassembled WGS sequence"/>
</dbReference>
<feature type="transmembrane region" description="Helical" evidence="7">
    <location>
        <begin position="293"/>
        <end position="311"/>
    </location>
</feature>
<name>A0ABT4Q4R8_9BACL</name>
<keyword evidence="4 7" id="KW-0812">Transmembrane</keyword>
<accession>A0ABT4Q4R8</accession>
<keyword evidence="3" id="KW-1003">Cell membrane</keyword>
<dbReference type="InterPro" id="IPR020846">
    <property type="entry name" value="MFS_dom"/>
</dbReference>
<keyword evidence="5 7" id="KW-1133">Transmembrane helix</keyword>
<dbReference type="PROSITE" id="PS50850">
    <property type="entry name" value="MFS"/>
    <property type="match status" value="1"/>
</dbReference>
<feature type="transmembrane region" description="Helical" evidence="7">
    <location>
        <begin position="382"/>
        <end position="404"/>
    </location>
</feature>
<dbReference type="PANTHER" id="PTHR43414">
    <property type="entry name" value="MULTIDRUG RESISTANCE PROTEIN MDTG"/>
    <property type="match status" value="1"/>
</dbReference>
<feature type="transmembrane region" description="Helical" evidence="7">
    <location>
        <begin position="44"/>
        <end position="66"/>
    </location>
</feature>
<dbReference type="InterPro" id="IPR011701">
    <property type="entry name" value="MFS"/>
</dbReference>
<evidence type="ECO:0000256" key="4">
    <source>
        <dbReference type="ARBA" id="ARBA00022692"/>
    </source>
</evidence>
<evidence type="ECO:0000256" key="3">
    <source>
        <dbReference type="ARBA" id="ARBA00022475"/>
    </source>
</evidence>
<keyword evidence="2" id="KW-0813">Transport</keyword>
<proteinExistence type="predicted"/>
<feature type="transmembrane region" description="Helical" evidence="7">
    <location>
        <begin position="266"/>
        <end position="287"/>
    </location>
</feature>
<dbReference type="InterPro" id="IPR036259">
    <property type="entry name" value="MFS_trans_sf"/>
</dbReference>
<gene>
    <name evidence="9" type="ORF">O9H85_04935</name>
</gene>
<dbReference type="PRINTS" id="PR01035">
    <property type="entry name" value="TCRTETA"/>
</dbReference>
<sequence length="431" mass="46735">MDGWKRNLVILWFGSFFSSVGIGMIIPFLPLYVQELGIHDVKQAALWAAMIFGINHLMIALVSPFWGKFSDMYGQKPTMIRSGFGLAVIIAAMGLVHTPLQLLLLRAVFGTMGGFATCAVALMAIETPKEHVGKALGTLQTGQVTGQLLGPLLGGIMAEWLGMRNSFFFTGFFILVAALLVLFGVHESRTYPRFRFRRMKSTDGPDRADAGTASAKKTQLHDVVKQTPAIVTLFVSTFLISASFQSISPIITLYVKSMHIDKHVEIMAGLIFASSALGTMIAAPVLGRLGDRYGHLRVLMCSLFLISLLYIPQARITDPWVLMGARFLSGLCVGGLIPAISSLLRSLTPSNIQGSVFSYNASANSLGNVIGSLFGGIVTSHLGIPVIFFIISGVFFLHFVMLVFQAKRIRQGRTSMDTSVPNPRTPGLGTK</sequence>
<evidence type="ECO:0000313" key="10">
    <source>
        <dbReference type="Proteomes" id="UP001527882"/>
    </source>
</evidence>
<dbReference type="Pfam" id="PF07690">
    <property type="entry name" value="MFS_1"/>
    <property type="match status" value="2"/>
</dbReference>
<keyword evidence="10" id="KW-1185">Reference proteome</keyword>
<evidence type="ECO:0000256" key="5">
    <source>
        <dbReference type="ARBA" id="ARBA00022989"/>
    </source>
</evidence>
<evidence type="ECO:0000256" key="6">
    <source>
        <dbReference type="ARBA" id="ARBA00023136"/>
    </source>
</evidence>
<feature type="domain" description="Major facilitator superfamily (MFS) profile" evidence="8">
    <location>
        <begin position="7"/>
        <end position="410"/>
    </location>
</feature>
<feature type="transmembrane region" description="Helical" evidence="7">
    <location>
        <begin position="229"/>
        <end position="254"/>
    </location>
</feature>
<evidence type="ECO:0000256" key="7">
    <source>
        <dbReference type="SAM" id="Phobius"/>
    </source>
</evidence>
<dbReference type="RefSeq" id="WP_269880180.1">
    <property type="nucleotide sequence ID" value="NZ_JAQAGZ010000003.1"/>
</dbReference>
<keyword evidence="6 7" id="KW-0472">Membrane</keyword>
<evidence type="ECO:0000256" key="1">
    <source>
        <dbReference type="ARBA" id="ARBA00004651"/>
    </source>
</evidence>
<evidence type="ECO:0000313" key="9">
    <source>
        <dbReference type="EMBL" id="MCZ8511777.1"/>
    </source>
</evidence>
<reference evidence="9 10" key="1">
    <citation type="submission" date="2022-12" db="EMBL/GenBank/DDBJ databases">
        <title>Draft genome sequence of Paenibacillus sp. dW9.</title>
        <authorList>
            <person name="Choi E.-W."/>
            <person name="Kim D.-U."/>
        </authorList>
    </citation>
    <scope>NUCLEOTIDE SEQUENCE [LARGE SCALE GENOMIC DNA]</scope>
    <source>
        <strain evidence="10">dW9</strain>
    </source>
</reference>
<evidence type="ECO:0000256" key="2">
    <source>
        <dbReference type="ARBA" id="ARBA00022448"/>
    </source>
</evidence>
<dbReference type="InterPro" id="IPR001958">
    <property type="entry name" value="Tet-R_TetA/multi-R_MdtG-like"/>
</dbReference>
<dbReference type="EMBL" id="JAQAGZ010000003">
    <property type="protein sequence ID" value="MCZ8511777.1"/>
    <property type="molecule type" value="Genomic_DNA"/>
</dbReference>
<feature type="transmembrane region" description="Helical" evidence="7">
    <location>
        <begin position="78"/>
        <end position="97"/>
    </location>
</feature>
<dbReference type="PANTHER" id="PTHR43414:SF6">
    <property type="entry name" value="MULTIDRUG RESISTANCE PROTEIN MDTG"/>
    <property type="match status" value="1"/>
</dbReference>
<organism evidence="9 10">
    <name type="scientific">Paenibacillus gyeongsangnamensis</name>
    <dbReference type="NCBI Taxonomy" id="3388067"/>
    <lineage>
        <taxon>Bacteria</taxon>
        <taxon>Bacillati</taxon>
        <taxon>Bacillota</taxon>
        <taxon>Bacilli</taxon>
        <taxon>Bacillales</taxon>
        <taxon>Paenibacillaceae</taxon>
        <taxon>Paenibacillus</taxon>
    </lineage>
</organism>
<evidence type="ECO:0000259" key="8">
    <source>
        <dbReference type="PROSITE" id="PS50850"/>
    </source>
</evidence>
<comment type="subcellular location">
    <subcellularLocation>
        <location evidence="1">Cell membrane</location>
        <topology evidence="1">Multi-pass membrane protein</topology>
    </subcellularLocation>
</comment>
<feature type="transmembrane region" description="Helical" evidence="7">
    <location>
        <begin position="323"/>
        <end position="344"/>
    </location>
</feature>
<feature type="transmembrane region" description="Helical" evidence="7">
    <location>
        <begin position="103"/>
        <end position="125"/>
    </location>
</feature>
<protein>
    <submittedName>
        <fullName evidence="9">MFS transporter</fullName>
    </submittedName>
</protein>
<feature type="transmembrane region" description="Helical" evidence="7">
    <location>
        <begin position="167"/>
        <end position="186"/>
    </location>
</feature>
<dbReference type="SUPFAM" id="SSF103473">
    <property type="entry name" value="MFS general substrate transporter"/>
    <property type="match status" value="1"/>
</dbReference>
<comment type="caution">
    <text evidence="9">The sequence shown here is derived from an EMBL/GenBank/DDBJ whole genome shotgun (WGS) entry which is preliminary data.</text>
</comment>